<dbReference type="InterPro" id="IPR014716">
    <property type="entry name" value="Fibrinogen_a/b/g_C_1"/>
</dbReference>
<dbReference type="VEuPathDB" id="VectorBase:HLOH_059098"/>
<gene>
    <name evidence="2" type="ORF">HPB48_022138</name>
</gene>
<dbReference type="SUPFAM" id="SSF56496">
    <property type="entry name" value="Fibrinogen C-terminal domain-like"/>
    <property type="match status" value="1"/>
</dbReference>
<dbReference type="Pfam" id="PF00147">
    <property type="entry name" value="Fibrinogen_C"/>
    <property type="match status" value="1"/>
</dbReference>
<dbReference type="InterPro" id="IPR002181">
    <property type="entry name" value="Fibrinogen_a/b/g_C_dom"/>
</dbReference>
<evidence type="ECO:0000313" key="2">
    <source>
        <dbReference type="EMBL" id="KAH9380163.1"/>
    </source>
</evidence>
<keyword evidence="3" id="KW-1185">Reference proteome</keyword>
<accession>A0A9J6GY60</accession>
<sequence>MYFYKNWEEYASGFGNPKKEYWIDAEVKLRSEMHEHSKEQLKGNERKAGLYDLLLDELLFKKVVHQKRKKELSCALHQLK</sequence>
<feature type="domain" description="Fibrinogen C-terminal" evidence="1">
    <location>
        <begin position="3"/>
        <end position="26"/>
    </location>
</feature>
<comment type="caution">
    <text evidence="2">The sequence shown here is derived from an EMBL/GenBank/DDBJ whole genome shotgun (WGS) entry which is preliminary data.</text>
</comment>
<dbReference type="Proteomes" id="UP000821853">
    <property type="component" value="Chromosome 8"/>
</dbReference>
<dbReference type="OrthoDB" id="7735550at2759"/>
<dbReference type="EMBL" id="JABSTR010000010">
    <property type="protein sequence ID" value="KAH9380163.1"/>
    <property type="molecule type" value="Genomic_DNA"/>
</dbReference>
<protein>
    <recommendedName>
        <fullName evidence="1">Fibrinogen C-terminal domain-containing protein</fullName>
    </recommendedName>
</protein>
<dbReference type="Gene3D" id="3.90.215.10">
    <property type="entry name" value="Gamma Fibrinogen, chain A, domain 1"/>
    <property type="match status" value="1"/>
</dbReference>
<dbReference type="InterPro" id="IPR036056">
    <property type="entry name" value="Fibrinogen-like_C"/>
</dbReference>
<evidence type="ECO:0000259" key="1">
    <source>
        <dbReference type="Pfam" id="PF00147"/>
    </source>
</evidence>
<proteinExistence type="predicted"/>
<reference evidence="2 3" key="1">
    <citation type="journal article" date="2020" name="Cell">
        <title>Large-Scale Comparative Analyses of Tick Genomes Elucidate Their Genetic Diversity and Vector Capacities.</title>
        <authorList>
            <consortium name="Tick Genome and Microbiome Consortium (TIGMIC)"/>
            <person name="Jia N."/>
            <person name="Wang J."/>
            <person name="Shi W."/>
            <person name="Du L."/>
            <person name="Sun Y."/>
            <person name="Zhan W."/>
            <person name="Jiang J.F."/>
            <person name="Wang Q."/>
            <person name="Zhang B."/>
            <person name="Ji P."/>
            <person name="Bell-Sakyi L."/>
            <person name="Cui X.M."/>
            <person name="Yuan T.T."/>
            <person name="Jiang B.G."/>
            <person name="Yang W.F."/>
            <person name="Lam T.T."/>
            <person name="Chang Q.C."/>
            <person name="Ding S.J."/>
            <person name="Wang X.J."/>
            <person name="Zhu J.G."/>
            <person name="Ruan X.D."/>
            <person name="Zhao L."/>
            <person name="Wei J.T."/>
            <person name="Ye R.Z."/>
            <person name="Que T.C."/>
            <person name="Du C.H."/>
            <person name="Zhou Y.H."/>
            <person name="Cheng J.X."/>
            <person name="Dai P.F."/>
            <person name="Guo W.B."/>
            <person name="Han X.H."/>
            <person name="Huang E.J."/>
            <person name="Li L.F."/>
            <person name="Wei W."/>
            <person name="Gao Y.C."/>
            <person name="Liu J.Z."/>
            <person name="Shao H.Z."/>
            <person name="Wang X."/>
            <person name="Wang C.C."/>
            <person name="Yang T.C."/>
            <person name="Huo Q.B."/>
            <person name="Li W."/>
            <person name="Chen H.Y."/>
            <person name="Chen S.E."/>
            <person name="Zhou L.G."/>
            <person name="Ni X.B."/>
            <person name="Tian J.H."/>
            <person name="Sheng Y."/>
            <person name="Liu T."/>
            <person name="Pan Y.S."/>
            <person name="Xia L.Y."/>
            <person name="Li J."/>
            <person name="Zhao F."/>
            <person name="Cao W.C."/>
        </authorList>
    </citation>
    <scope>NUCLEOTIDE SEQUENCE [LARGE SCALE GENOMIC DNA]</scope>
    <source>
        <strain evidence="2">HaeL-2018</strain>
    </source>
</reference>
<dbReference type="AlphaFoldDB" id="A0A9J6GY60"/>
<organism evidence="2 3">
    <name type="scientific">Haemaphysalis longicornis</name>
    <name type="common">Bush tick</name>
    <dbReference type="NCBI Taxonomy" id="44386"/>
    <lineage>
        <taxon>Eukaryota</taxon>
        <taxon>Metazoa</taxon>
        <taxon>Ecdysozoa</taxon>
        <taxon>Arthropoda</taxon>
        <taxon>Chelicerata</taxon>
        <taxon>Arachnida</taxon>
        <taxon>Acari</taxon>
        <taxon>Parasitiformes</taxon>
        <taxon>Ixodida</taxon>
        <taxon>Ixodoidea</taxon>
        <taxon>Ixodidae</taxon>
        <taxon>Haemaphysalinae</taxon>
        <taxon>Haemaphysalis</taxon>
    </lineage>
</organism>
<evidence type="ECO:0000313" key="3">
    <source>
        <dbReference type="Proteomes" id="UP000821853"/>
    </source>
</evidence>
<name>A0A9J6GY60_HAELO</name>